<proteinExistence type="predicted"/>
<evidence type="ECO:0000256" key="2">
    <source>
        <dbReference type="SAM" id="Phobius"/>
    </source>
</evidence>
<evidence type="ECO:0000256" key="1">
    <source>
        <dbReference type="SAM" id="MobiDB-lite"/>
    </source>
</evidence>
<keyword evidence="2" id="KW-1133">Transmembrane helix</keyword>
<reference evidence="3 4" key="1">
    <citation type="submission" date="2018-05" db="EMBL/GenBank/DDBJ databases">
        <title>Complete genome sequences of Streptococcus sobrinus.</title>
        <authorList>
            <person name="Sales M."/>
            <person name="Jensen P.A."/>
        </authorList>
    </citation>
    <scope>NUCLEOTIDE SEQUENCE [LARGE SCALE GENOMIC DNA]</scope>
    <source>
        <strain evidence="3 4">SL1</strain>
    </source>
</reference>
<dbReference type="GeneID" id="93924471"/>
<evidence type="ECO:0000313" key="4">
    <source>
        <dbReference type="Proteomes" id="UP000245369"/>
    </source>
</evidence>
<dbReference type="RefSeq" id="WP_002960315.1">
    <property type="nucleotide sequence ID" value="NZ_CP029490.1"/>
</dbReference>
<accession>A0ABN5LSE8</accession>
<dbReference type="Proteomes" id="UP000245369">
    <property type="component" value="Chromosome"/>
</dbReference>
<name>A0ABN5LSE8_9STRE</name>
<feature type="region of interest" description="Disordered" evidence="1">
    <location>
        <begin position="163"/>
        <end position="196"/>
    </location>
</feature>
<keyword evidence="2" id="KW-0472">Membrane</keyword>
<evidence type="ECO:0008006" key="5">
    <source>
        <dbReference type="Google" id="ProtNLM"/>
    </source>
</evidence>
<keyword evidence="4" id="KW-1185">Reference proteome</keyword>
<feature type="transmembrane region" description="Helical" evidence="2">
    <location>
        <begin position="129"/>
        <end position="151"/>
    </location>
</feature>
<feature type="transmembrane region" description="Helical" evidence="2">
    <location>
        <begin position="99"/>
        <end position="123"/>
    </location>
</feature>
<feature type="transmembrane region" description="Helical" evidence="2">
    <location>
        <begin position="67"/>
        <end position="87"/>
    </location>
</feature>
<protein>
    <recommendedName>
        <fullName evidence="5">Integral membrane protein</fullName>
    </recommendedName>
</protein>
<feature type="compositionally biased region" description="Polar residues" evidence="1">
    <location>
        <begin position="163"/>
        <end position="183"/>
    </location>
</feature>
<gene>
    <name evidence="3" type="ORF">DK182_08120</name>
</gene>
<keyword evidence="2" id="KW-0812">Transmembrane</keyword>
<evidence type="ECO:0000313" key="3">
    <source>
        <dbReference type="EMBL" id="AWN21313.1"/>
    </source>
</evidence>
<dbReference type="EMBL" id="CP029490">
    <property type="protein sequence ID" value="AWN21313.1"/>
    <property type="molecule type" value="Genomic_DNA"/>
</dbReference>
<organism evidence="3 4">
    <name type="scientific">Streptococcus sobrinus</name>
    <dbReference type="NCBI Taxonomy" id="1310"/>
    <lineage>
        <taxon>Bacteria</taxon>
        <taxon>Bacillati</taxon>
        <taxon>Bacillota</taxon>
        <taxon>Bacilli</taxon>
        <taxon>Lactobacillales</taxon>
        <taxon>Streptococcaceae</taxon>
        <taxon>Streptococcus</taxon>
    </lineage>
</organism>
<sequence length="196" mass="21419">MTENANQMTSKSQTYLILKNTAPSLGFIVLVLVLLMGVTPRQSFIYPSLFSFLWTGLKVGGLQSGEWLILIACGLLALTAILGQFNLMRFLKLRRTDKVLQWLTSCLGILADLLMFYCLIAGLVLLSSIYFLLILILLLASLVLSVLNLFVGMDSASSGLANSATTSDNQVARNASQENQQLAGKTEGEEENSPFF</sequence>